<evidence type="ECO:0000256" key="1">
    <source>
        <dbReference type="SAM" id="MobiDB-lite"/>
    </source>
</evidence>
<organism evidence="2 3">
    <name type="scientific">Kwoniella mangroviensis CBS 10435</name>
    <dbReference type="NCBI Taxonomy" id="1331196"/>
    <lineage>
        <taxon>Eukaryota</taxon>
        <taxon>Fungi</taxon>
        <taxon>Dikarya</taxon>
        <taxon>Basidiomycota</taxon>
        <taxon>Agaricomycotina</taxon>
        <taxon>Tremellomycetes</taxon>
        <taxon>Tremellales</taxon>
        <taxon>Cryptococcaceae</taxon>
        <taxon>Kwoniella</taxon>
    </lineage>
</organism>
<feature type="compositionally biased region" description="Acidic residues" evidence="1">
    <location>
        <begin position="349"/>
        <end position="359"/>
    </location>
</feature>
<feature type="compositionally biased region" description="Low complexity" evidence="1">
    <location>
        <begin position="397"/>
        <end position="408"/>
    </location>
</feature>
<reference evidence="3" key="2">
    <citation type="submission" date="2013-12" db="EMBL/GenBank/DDBJ databases">
        <title>Evolution of pathogenesis and genome organization in the Tremellales.</title>
        <authorList>
            <person name="Cuomo C."/>
            <person name="Litvintseva A."/>
            <person name="Heitman J."/>
            <person name="Chen Y."/>
            <person name="Sun S."/>
            <person name="Springer D."/>
            <person name="Dromer F."/>
            <person name="Young S."/>
            <person name="Zeng Q."/>
            <person name="Chapman S."/>
            <person name="Gujja S."/>
            <person name="Saif S."/>
            <person name="Birren B."/>
        </authorList>
    </citation>
    <scope>NUCLEOTIDE SEQUENCE [LARGE SCALE GENOMIC DNA]</scope>
    <source>
        <strain evidence="3">CBS 10435</strain>
    </source>
</reference>
<gene>
    <name evidence="2" type="ORF">L486_05802</name>
</gene>
<proteinExistence type="predicted"/>
<reference evidence="2 3" key="1">
    <citation type="submission" date="2013-07" db="EMBL/GenBank/DDBJ databases">
        <title>The Genome Sequence of Kwoniella mangroviensis CBS10435.</title>
        <authorList>
            <consortium name="The Broad Institute Genome Sequencing Platform"/>
            <person name="Cuomo C."/>
            <person name="Litvintseva A."/>
            <person name="Chen Y."/>
            <person name="Heitman J."/>
            <person name="Sun S."/>
            <person name="Springer D."/>
            <person name="Dromer F."/>
            <person name="Young S.K."/>
            <person name="Zeng Q."/>
            <person name="Gargeya S."/>
            <person name="Fitzgerald M."/>
            <person name="Abouelleil A."/>
            <person name="Alvarado L."/>
            <person name="Berlin A.M."/>
            <person name="Chapman S.B."/>
            <person name="Dewar J."/>
            <person name="Goldberg J."/>
            <person name="Griggs A."/>
            <person name="Gujja S."/>
            <person name="Hansen M."/>
            <person name="Howarth C."/>
            <person name="Imamovic A."/>
            <person name="Larimer J."/>
            <person name="McCowan C."/>
            <person name="Murphy C."/>
            <person name="Pearson M."/>
            <person name="Priest M."/>
            <person name="Roberts A."/>
            <person name="Saif S."/>
            <person name="Shea T."/>
            <person name="Sykes S."/>
            <person name="Wortman J."/>
            <person name="Nusbaum C."/>
            <person name="Birren B."/>
        </authorList>
    </citation>
    <scope>NUCLEOTIDE SEQUENCE [LARGE SCALE GENOMIC DNA]</scope>
    <source>
        <strain evidence="2 3">CBS 10435</strain>
    </source>
</reference>
<accession>A0A1B9IMX0</accession>
<dbReference type="EMBL" id="KI669464">
    <property type="protein sequence ID" value="OCF56946.1"/>
    <property type="molecule type" value="Genomic_DNA"/>
</dbReference>
<feature type="region of interest" description="Disordered" evidence="1">
    <location>
        <begin position="319"/>
        <end position="429"/>
    </location>
</feature>
<evidence type="ECO:0000313" key="3">
    <source>
        <dbReference type="Proteomes" id="UP000092583"/>
    </source>
</evidence>
<dbReference type="AlphaFoldDB" id="A0A1B9IMX0"/>
<dbReference type="Proteomes" id="UP000092583">
    <property type="component" value="Unassembled WGS sequence"/>
</dbReference>
<feature type="compositionally biased region" description="Low complexity" evidence="1">
    <location>
        <begin position="363"/>
        <end position="375"/>
    </location>
</feature>
<keyword evidence="3" id="KW-1185">Reference proteome</keyword>
<protein>
    <submittedName>
        <fullName evidence="2">Uncharacterized protein</fullName>
    </submittedName>
</protein>
<sequence>MSVSTPSGLPAYGSLYKDFDSIVEVEWQDCKTIEKLKEPADRSRGGDPSISIRSYTIGDIRIHSIRSTSEDANLHDTRPEYQKRESPEEIGFLNQYITGNINSNLIKSEEDHQGGGYRDFHISPGSEISNSYNKKEEHPQLKVFLYRDGVESFNSFHLDYMKAISCDPFDYHYDPSDKDSFDHSDGFSNQDGKEIWEIGHKQNLNPYWSFFHTAEDTQRYLNTNNSLAERYSYYRGAPRPSQRDRREFNISSFLSEDERSRMSSGGHKRCLEAESMTKLLVPHQHDDNDWNEGGQAIIKGIRIPREPFHHDMIGQGKTETLRDFDDDPDDWYNGNSASKVGGFQVLGEVSDDEENDDQPPDNPLSNSLNPMSGNMVGLHTNVSGPPKTTDQEDSEPSGEVGTSTEGGSRFNRLSRFFPGFKGKAKMGSQ</sequence>
<evidence type="ECO:0000313" key="2">
    <source>
        <dbReference type="EMBL" id="OCF56946.1"/>
    </source>
</evidence>
<name>A0A1B9IMX0_9TREE</name>